<feature type="non-terminal residue" evidence="2">
    <location>
        <position position="306"/>
    </location>
</feature>
<keyword evidence="1" id="KW-0732">Signal</keyword>
<feature type="signal peptide" evidence="1">
    <location>
        <begin position="1"/>
        <end position="35"/>
    </location>
</feature>
<comment type="caution">
    <text evidence="2">The sequence shown here is derived from an EMBL/GenBank/DDBJ whole genome shotgun (WGS) entry which is preliminary data.</text>
</comment>
<proteinExistence type="predicted"/>
<evidence type="ECO:0000313" key="3">
    <source>
        <dbReference type="Proteomes" id="UP001642464"/>
    </source>
</evidence>
<sequence>MAMCSMSKRRAPSHRAGHLLLVILGAWLWRWRTEGTGHAGLLIVLVPGRQPKDFVKVLRSLEDDPTRRERSLDVLNTWVNQSAAPNFLLQCMEEISDLLAPERSLAGLTAGLLVEFRPRWPRSSPKLRQKVLTISLKLWKQETCKATAIRLLEWFKVTEADVSNTTQRLALGAVCGELQTNGSDGEHLVLMLTRFPEIARGSGVTAERVIDGMAQRGYLKPAILVAERMNVTNKIRQLKGRLMDACVKGEGKEIGAIIACDNSPRKRVPFVKKLLKAGKLRLALERIDAWNLDIVPSEKDVLRSER</sequence>
<feature type="chain" id="PRO_5047397838" evidence="1">
    <location>
        <begin position="36"/>
        <end position="306"/>
    </location>
</feature>
<keyword evidence="3" id="KW-1185">Reference proteome</keyword>
<organism evidence="2 3">
    <name type="scientific">Durusdinium trenchii</name>
    <dbReference type="NCBI Taxonomy" id="1381693"/>
    <lineage>
        <taxon>Eukaryota</taxon>
        <taxon>Sar</taxon>
        <taxon>Alveolata</taxon>
        <taxon>Dinophyceae</taxon>
        <taxon>Suessiales</taxon>
        <taxon>Symbiodiniaceae</taxon>
        <taxon>Durusdinium</taxon>
    </lineage>
</organism>
<reference evidence="2 3" key="1">
    <citation type="submission" date="2024-02" db="EMBL/GenBank/DDBJ databases">
        <authorList>
            <person name="Chen Y."/>
            <person name="Shah S."/>
            <person name="Dougan E. K."/>
            <person name="Thang M."/>
            <person name="Chan C."/>
        </authorList>
    </citation>
    <scope>NUCLEOTIDE SEQUENCE [LARGE SCALE GENOMIC DNA]</scope>
</reference>
<evidence type="ECO:0000313" key="2">
    <source>
        <dbReference type="EMBL" id="CAK9089532.1"/>
    </source>
</evidence>
<accession>A0ABP0QMP6</accession>
<dbReference type="EMBL" id="CAXAMM010039854">
    <property type="protein sequence ID" value="CAK9089532.1"/>
    <property type="molecule type" value="Genomic_DNA"/>
</dbReference>
<dbReference type="Proteomes" id="UP001642464">
    <property type="component" value="Unassembled WGS sequence"/>
</dbReference>
<evidence type="ECO:0000256" key="1">
    <source>
        <dbReference type="SAM" id="SignalP"/>
    </source>
</evidence>
<name>A0ABP0QMP6_9DINO</name>
<gene>
    <name evidence="2" type="ORF">SCF082_LOCUS42246</name>
</gene>
<protein>
    <submittedName>
        <fullName evidence="2">Exonuclease mut-7-like</fullName>
    </submittedName>
</protein>